<dbReference type="Pfam" id="PF05569">
    <property type="entry name" value="Peptidase_M56"/>
    <property type="match status" value="1"/>
</dbReference>
<feature type="domain" description="MurNAc-LAA" evidence="6">
    <location>
        <begin position="368"/>
        <end position="490"/>
    </location>
</feature>
<dbReference type="PANTHER" id="PTHR30404:SF0">
    <property type="entry name" value="N-ACETYLMURAMOYL-L-ALANINE AMIDASE AMIC"/>
    <property type="match status" value="1"/>
</dbReference>
<keyword evidence="4" id="KW-0175">Coiled coil</keyword>
<feature type="coiled-coil region" evidence="4">
    <location>
        <begin position="547"/>
        <end position="574"/>
    </location>
</feature>
<evidence type="ECO:0000256" key="2">
    <source>
        <dbReference type="ARBA" id="ARBA00011901"/>
    </source>
</evidence>
<feature type="transmembrane region" description="Helical" evidence="5">
    <location>
        <begin position="94"/>
        <end position="115"/>
    </location>
</feature>
<dbReference type="GO" id="GO:0009253">
    <property type="term" value="P:peptidoglycan catabolic process"/>
    <property type="evidence" value="ECO:0007669"/>
    <property type="project" value="InterPro"/>
</dbReference>
<dbReference type="EC" id="3.5.1.28" evidence="2"/>
<evidence type="ECO:0000313" key="7">
    <source>
        <dbReference type="EMBL" id="TCJ13555.1"/>
    </source>
</evidence>
<dbReference type="Pfam" id="PF01520">
    <property type="entry name" value="Amidase_3"/>
    <property type="match status" value="1"/>
</dbReference>
<dbReference type="SMART" id="SM00646">
    <property type="entry name" value="Ami_3"/>
    <property type="match status" value="1"/>
</dbReference>
<evidence type="ECO:0000256" key="1">
    <source>
        <dbReference type="ARBA" id="ARBA00001561"/>
    </source>
</evidence>
<keyword evidence="5" id="KW-0472">Membrane</keyword>
<accession>A0A4R1B9G9</accession>
<dbReference type="RefSeq" id="WP_131449756.1">
    <property type="nucleotide sequence ID" value="NZ_SJZI01000044.1"/>
</dbReference>
<evidence type="ECO:0000259" key="6">
    <source>
        <dbReference type="SMART" id="SM00646"/>
    </source>
</evidence>
<keyword evidence="5" id="KW-1133">Transmembrane helix</keyword>
<dbReference type="Proteomes" id="UP000295334">
    <property type="component" value="Unassembled WGS sequence"/>
</dbReference>
<feature type="transmembrane region" description="Helical" evidence="5">
    <location>
        <begin position="269"/>
        <end position="288"/>
    </location>
</feature>
<evidence type="ECO:0000256" key="5">
    <source>
        <dbReference type="SAM" id="Phobius"/>
    </source>
</evidence>
<evidence type="ECO:0000256" key="4">
    <source>
        <dbReference type="SAM" id="Coils"/>
    </source>
</evidence>
<feature type="transmembrane region" description="Helical" evidence="5">
    <location>
        <begin position="34"/>
        <end position="53"/>
    </location>
</feature>
<organism evidence="7 8">
    <name type="scientific">Flaviaesturariibacter flavus</name>
    <dbReference type="NCBI Taxonomy" id="2502780"/>
    <lineage>
        <taxon>Bacteria</taxon>
        <taxon>Pseudomonadati</taxon>
        <taxon>Bacteroidota</taxon>
        <taxon>Chitinophagia</taxon>
        <taxon>Chitinophagales</taxon>
        <taxon>Chitinophagaceae</taxon>
        <taxon>Flaviaestuariibacter</taxon>
    </lineage>
</organism>
<reference evidence="7 8" key="1">
    <citation type="submission" date="2019-03" db="EMBL/GenBank/DDBJ databases">
        <authorList>
            <person name="Kim M.K.M."/>
        </authorList>
    </citation>
    <scope>NUCLEOTIDE SEQUENCE [LARGE SCALE GENOMIC DNA]</scope>
    <source>
        <strain evidence="7 8">17J68-12</strain>
    </source>
</reference>
<dbReference type="EMBL" id="SJZI01000044">
    <property type="protein sequence ID" value="TCJ13555.1"/>
    <property type="molecule type" value="Genomic_DNA"/>
</dbReference>
<dbReference type="InterPro" id="IPR002508">
    <property type="entry name" value="MurNAc-LAA_cat"/>
</dbReference>
<dbReference type="OrthoDB" id="9814002at2"/>
<sequence>MIAYLLKSILCSALLYGYYHVALRNKVFHQWNRFYLLAIVPLSLLLPLVRIRLEATPEAVSETPMRLLEVVSDGNERMEAVQLGTATTFDWSTVLYGIYALIGLLLLLHFARGLLRLHALSRRYPVHSADGVELVLAPVAGTPFSFFRRIFWNPELDLASESGQQILQHELVHVREGHTFDKLLLQAALALCWFNPVFWLLRNELHLVHEFIADERSVKNRDAGVLARLILQAAYPQQYSHLTNPFFHHAIKRRLHMLNQLKQNTRVRYLGRVLALPLLAGIGFAFAVRTGAKAQAPVTQTNESKFTVVIDAGHGRMENGAWNGASFGGVSEDEITLAIALKISELNADPNLKIIQTRGDEKIVPLRVRPVVAQGADLFLSLHVNASAEDASGMKPTTKWSGFSVLLSRDSTRFNQSRVIGSAILGALSGIYTTDAKLQSRKQGVWVIDQAPCPAALLELGYINNEKDRAFIQSPANQERIAKKILNAIARYRQRLDSTAVSQAPAPKGVPGAGIAADDTGTLRQKIAFVDARLAALRKELKDAGHREMTEELIRFLEDKKRELQTQLRDEAAGNPIKRLDVKPDGTVIAMHADGTRERLSHKAAESRQGISISGDRIATDAQKGTAEATTIDPATDPMLQALTGPTRTLTLEELVQTPVEKLLCPEGETLESAVYSTDLNNRDVFEVPVTDGRISPKIGESLPQVLRGGTIIVEKRIARTKNGEFKKLPALAYHIK</sequence>
<keyword evidence="5" id="KW-0812">Transmembrane</keyword>
<dbReference type="GO" id="GO:0008745">
    <property type="term" value="F:N-acetylmuramoyl-L-alanine amidase activity"/>
    <property type="evidence" value="ECO:0007669"/>
    <property type="project" value="UniProtKB-EC"/>
</dbReference>
<dbReference type="CDD" id="cd02696">
    <property type="entry name" value="MurNAc-LAA"/>
    <property type="match status" value="1"/>
</dbReference>
<dbReference type="PANTHER" id="PTHR30404">
    <property type="entry name" value="N-ACETYLMURAMOYL-L-ALANINE AMIDASE"/>
    <property type="match status" value="1"/>
</dbReference>
<gene>
    <name evidence="7" type="ORF">EPD60_12210</name>
</gene>
<comment type="caution">
    <text evidence="7">The sequence shown here is derived from an EMBL/GenBank/DDBJ whole genome shotgun (WGS) entry which is preliminary data.</text>
</comment>
<dbReference type="GO" id="GO:0030288">
    <property type="term" value="C:outer membrane-bounded periplasmic space"/>
    <property type="evidence" value="ECO:0007669"/>
    <property type="project" value="TreeGrafter"/>
</dbReference>
<dbReference type="InterPro" id="IPR008756">
    <property type="entry name" value="Peptidase_M56"/>
</dbReference>
<dbReference type="Gene3D" id="3.40.630.40">
    <property type="entry name" value="Zn-dependent exopeptidases"/>
    <property type="match status" value="1"/>
</dbReference>
<name>A0A4R1B9G9_9BACT</name>
<evidence type="ECO:0000256" key="3">
    <source>
        <dbReference type="ARBA" id="ARBA00022801"/>
    </source>
</evidence>
<dbReference type="InterPro" id="IPR050695">
    <property type="entry name" value="N-acetylmuramoyl_amidase_3"/>
</dbReference>
<dbReference type="SUPFAM" id="SSF53187">
    <property type="entry name" value="Zn-dependent exopeptidases"/>
    <property type="match status" value="1"/>
</dbReference>
<protein>
    <recommendedName>
        <fullName evidence="2">N-acetylmuramoyl-L-alanine amidase</fullName>
        <ecNumber evidence="2">3.5.1.28</ecNumber>
    </recommendedName>
</protein>
<keyword evidence="8" id="KW-1185">Reference proteome</keyword>
<comment type="catalytic activity">
    <reaction evidence="1">
        <text>Hydrolyzes the link between N-acetylmuramoyl residues and L-amino acid residues in certain cell-wall glycopeptides.</text>
        <dbReference type="EC" id="3.5.1.28"/>
    </reaction>
</comment>
<evidence type="ECO:0000313" key="8">
    <source>
        <dbReference type="Proteomes" id="UP000295334"/>
    </source>
</evidence>
<dbReference type="AlphaFoldDB" id="A0A4R1B9G9"/>
<proteinExistence type="predicted"/>
<keyword evidence="3" id="KW-0378">Hydrolase</keyword>